<evidence type="ECO:0000256" key="1">
    <source>
        <dbReference type="SAM" id="Phobius"/>
    </source>
</evidence>
<proteinExistence type="predicted"/>
<protein>
    <submittedName>
        <fullName evidence="2">Uncharacterized protein</fullName>
    </submittedName>
</protein>
<keyword evidence="1" id="KW-0812">Transmembrane</keyword>
<gene>
    <name evidence="2" type="ORF">RhiirA4_486745</name>
</gene>
<keyword evidence="3" id="KW-1185">Reference proteome</keyword>
<comment type="caution">
    <text evidence="2">The sequence shown here is derived from an EMBL/GenBank/DDBJ whole genome shotgun (WGS) entry which is preliminary data.</text>
</comment>
<keyword evidence="1" id="KW-0472">Membrane</keyword>
<dbReference type="AlphaFoldDB" id="A0A2I1HRR2"/>
<dbReference type="Proteomes" id="UP000234323">
    <property type="component" value="Unassembled WGS sequence"/>
</dbReference>
<keyword evidence="1" id="KW-1133">Transmembrane helix</keyword>
<feature type="transmembrane region" description="Helical" evidence="1">
    <location>
        <begin position="12"/>
        <end position="31"/>
    </location>
</feature>
<evidence type="ECO:0000313" key="2">
    <source>
        <dbReference type="EMBL" id="PKY61578.1"/>
    </source>
</evidence>
<reference evidence="2 3" key="1">
    <citation type="submission" date="2015-10" db="EMBL/GenBank/DDBJ databases">
        <title>Genome analyses suggest a sexual origin of heterokaryosis in a supposedly ancient asexual fungus.</title>
        <authorList>
            <person name="Ropars J."/>
            <person name="Sedzielewska K."/>
            <person name="Noel J."/>
            <person name="Charron P."/>
            <person name="Farinelli L."/>
            <person name="Marton T."/>
            <person name="Kruger M."/>
            <person name="Pelin A."/>
            <person name="Brachmann A."/>
            <person name="Corradi N."/>
        </authorList>
    </citation>
    <scope>NUCLEOTIDE SEQUENCE [LARGE SCALE GENOMIC DNA]</scope>
    <source>
        <strain evidence="2 3">A4</strain>
    </source>
</reference>
<organism evidence="2 3">
    <name type="scientific">Rhizophagus irregularis</name>
    <dbReference type="NCBI Taxonomy" id="588596"/>
    <lineage>
        <taxon>Eukaryota</taxon>
        <taxon>Fungi</taxon>
        <taxon>Fungi incertae sedis</taxon>
        <taxon>Mucoromycota</taxon>
        <taxon>Glomeromycotina</taxon>
        <taxon>Glomeromycetes</taxon>
        <taxon>Glomerales</taxon>
        <taxon>Glomeraceae</taxon>
        <taxon>Rhizophagus</taxon>
    </lineage>
</organism>
<evidence type="ECO:0000313" key="3">
    <source>
        <dbReference type="Proteomes" id="UP000234323"/>
    </source>
</evidence>
<sequence>MNFEIASKKRFFWISFVCGISQLFLGIWMWISNNTTNEFSESLKSGKDRLESMDFQTSKNARGAEERSLLLERDFGRSRGYEMLQRSLISEWQFGGLLRMKEERSKLST</sequence>
<dbReference type="EMBL" id="LLXI01005551">
    <property type="protein sequence ID" value="PKY61578.1"/>
    <property type="molecule type" value="Genomic_DNA"/>
</dbReference>
<accession>A0A2I1HRR2</accession>
<name>A0A2I1HRR2_9GLOM</name>